<feature type="compositionally biased region" description="Low complexity" evidence="1">
    <location>
        <begin position="111"/>
        <end position="120"/>
    </location>
</feature>
<keyword evidence="4" id="KW-1185">Reference proteome</keyword>
<dbReference type="AlphaFoldDB" id="A0AAW0GKG1"/>
<feature type="compositionally biased region" description="Pro residues" evidence="1">
    <location>
        <begin position="150"/>
        <end position="175"/>
    </location>
</feature>
<proteinExistence type="predicted"/>
<dbReference type="EMBL" id="JASBNA010000006">
    <property type="protein sequence ID" value="KAK7690738.1"/>
    <property type="molecule type" value="Genomic_DNA"/>
</dbReference>
<reference evidence="3 4" key="1">
    <citation type="submission" date="2022-09" db="EMBL/GenBank/DDBJ databases">
        <authorList>
            <person name="Palmer J.M."/>
        </authorList>
    </citation>
    <scope>NUCLEOTIDE SEQUENCE [LARGE SCALE GENOMIC DNA]</scope>
    <source>
        <strain evidence="3 4">DSM 7382</strain>
    </source>
</reference>
<gene>
    <name evidence="3" type="ORF">QCA50_005837</name>
</gene>
<feature type="region of interest" description="Disordered" evidence="1">
    <location>
        <begin position="64"/>
        <end position="198"/>
    </location>
</feature>
<feature type="compositionally biased region" description="Pro residues" evidence="1">
    <location>
        <begin position="71"/>
        <end position="88"/>
    </location>
</feature>
<evidence type="ECO:0000313" key="3">
    <source>
        <dbReference type="EMBL" id="KAK7690738.1"/>
    </source>
</evidence>
<evidence type="ECO:0000256" key="2">
    <source>
        <dbReference type="SAM" id="SignalP"/>
    </source>
</evidence>
<accession>A0AAW0GKG1</accession>
<feature type="compositionally biased region" description="Pro residues" evidence="1">
    <location>
        <begin position="96"/>
        <end position="110"/>
    </location>
</feature>
<dbReference type="Proteomes" id="UP001385951">
    <property type="component" value="Unassembled WGS sequence"/>
</dbReference>
<dbReference type="PRINTS" id="PR01217">
    <property type="entry name" value="PRICHEXTENSN"/>
</dbReference>
<keyword evidence="2" id="KW-0732">Signal</keyword>
<sequence>MVGKTSTIIFSFITVASFSHALPVQISDVLSCTSYPCHSSVSNILHPASPLSDLINVNGYALGRRASKRPAGPPTKPPTKPLTKPPVPITSVLPSLPKPTVVPPSAPAPAHPSSSAVPPLVSVPPPTTGTSPVSVPPHVTLPPSVTASPSPTPPPSDPVPSTAPPAPVDPLPTDPQTPVGPSAVDPSVPVKPSPTGPTAAELAQASTLMTAIEPHIFVGDPKNKFIGRHTASLLKSTFPDVEGDCLKATGLCLFDISKVTDGRKKNTPTSKTAWDDSVWTQTDINEVCTQAIALSIHDNGLKQNAAWSVETKFNNNICLKINVKTTTNTVSSCFPTSFNPTSSAAGQACLDSGSTGADYTI</sequence>
<protein>
    <submittedName>
        <fullName evidence="3">Uncharacterized protein</fullName>
    </submittedName>
</protein>
<name>A0AAW0GKG1_9APHY</name>
<feature type="signal peptide" evidence="2">
    <location>
        <begin position="1"/>
        <end position="21"/>
    </location>
</feature>
<feature type="chain" id="PRO_5043620349" evidence="2">
    <location>
        <begin position="22"/>
        <end position="361"/>
    </location>
</feature>
<organism evidence="3 4">
    <name type="scientific">Cerrena zonata</name>
    <dbReference type="NCBI Taxonomy" id="2478898"/>
    <lineage>
        <taxon>Eukaryota</taxon>
        <taxon>Fungi</taxon>
        <taxon>Dikarya</taxon>
        <taxon>Basidiomycota</taxon>
        <taxon>Agaricomycotina</taxon>
        <taxon>Agaricomycetes</taxon>
        <taxon>Polyporales</taxon>
        <taxon>Cerrenaceae</taxon>
        <taxon>Cerrena</taxon>
    </lineage>
</organism>
<evidence type="ECO:0000256" key="1">
    <source>
        <dbReference type="SAM" id="MobiDB-lite"/>
    </source>
</evidence>
<comment type="caution">
    <text evidence="3">The sequence shown here is derived from an EMBL/GenBank/DDBJ whole genome shotgun (WGS) entry which is preliminary data.</text>
</comment>
<feature type="compositionally biased region" description="Low complexity" evidence="1">
    <location>
        <begin position="128"/>
        <end position="149"/>
    </location>
</feature>
<evidence type="ECO:0000313" key="4">
    <source>
        <dbReference type="Proteomes" id="UP001385951"/>
    </source>
</evidence>